<dbReference type="PANTHER" id="PTHR19303">
    <property type="entry name" value="TRANSPOSON"/>
    <property type="match status" value="1"/>
</dbReference>
<organism evidence="5 6">
    <name type="scientific">Rhipicephalus microplus</name>
    <name type="common">Cattle tick</name>
    <name type="synonym">Boophilus microplus</name>
    <dbReference type="NCBI Taxonomy" id="6941"/>
    <lineage>
        <taxon>Eukaryota</taxon>
        <taxon>Metazoa</taxon>
        <taxon>Ecdysozoa</taxon>
        <taxon>Arthropoda</taxon>
        <taxon>Chelicerata</taxon>
        <taxon>Arachnida</taxon>
        <taxon>Acari</taxon>
        <taxon>Parasitiformes</taxon>
        <taxon>Ixodida</taxon>
        <taxon>Ixodoidea</taxon>
        <taxon>Ixodidae</taxon>
        <taxon>Rhipicephalinae</taxon>
        <taxon>Rhipicephalus</taxon>
        <taxon>Boophilus</taxon>
    </lineage>
</organism>
<evidence type="ECO:0000256" key="3">
    <source>
        <dbReference type="ARBA" id="ARBA00023242"/>
    </source>
</evidence>
<keyword evidence="6" id="KW-1185">Reference proteome</keyword>
<dbReference type="InterPro" id="IPR006600">
    <property type="entry name" value="HTH_CenpB_DNA-bd_dom"/>
</dbReference>
<dbReference type="Proteomes" id="UP000821866">
    <property type="component" value="Chromosome 3"/>
</dbReference>
<dbReference type="GO" id="GO:0003677">
    <property type="term" value="F:DNA binding"/>
    <property type="evidence" value="ECO:0007669"/>
    <property type="project" value="UniProtKB-KW"/>
</dbReference>
<evidence type="ECO:0000313" key="5">
    <source>
        <dbReference type="EMBL" id="KAH8029386.1"/>
    </source>
</evidence>
<protein>
    <recommendedName>
        <fullName evidence="4">HTH CENPB-type domain-containing protein</fullName>
    </recommendedName>
</protein>
<dbReference type="Pfam" id="PF04218">
    <property type="entry name" value="CENP-B_N"/>
    <property type="match status" value="1"/>
</dbReference>
<dbReference type="PANTHER" id="PTHR19303:SF73">
    <property type="entry name" value="PROTEIN PDC2"/>
    <property type="match status" value="1"/>
</dbReference>
<dbReference type="InterPro" id="IPR007889">
    <property type="entry name" value="HTH_Psq"/>
</dbReference>
<reference evidence="5" key="2">
    <citation type="submission" date="2021-09" db="EMBL/GenBank/DDBJ databases">
        <authorList>
            <person name="Jia N."/>
            <person name="Wang J."/>
            <person name="Shi W."/>
            <person name="Du L."/>
            <person name="Sun Y."/>
            <person name="Zhan W."/>
            <person name="Jiang J."/>
            <person name="Wang Q."/>
            <person name="Zhang B."/>
            <person name="Ji P."/>
            <person name="Sakyi L.B."/>
            <person name="Cui X."/>
            <person name="Yuan T."/>
            <person name="Jiang B."/>
            <person name="Yang W."/>
            <person name="Lam T.T.-Y."/>
            <person name="Chang Q."/>
            <person name="Ding S."/>
            <person name="Wang X."/>
            <person name="Zhu J."/>
            <person name="Ruan X."/>
            <person name="Zhao L."/>
            <person name="Wei J."/>
            <person name="Que T."/>
            <person name="Du C."/>
            <person name="Cheng J."/>
            <person name="Dai P."/>
            <person name="Han X."/>
            <person name="Huang E."/>
            <person name="Gao Y."/>
            <person name="Liu J."/>
            <person name="Shao H."/>
            <person name="Ye R."/>
            <person name="Li L."/>
            <person name="Wei W."/>
            <person name="Wang X."/>
            <person name="Wang C."/>
            <person name="Huo Q."/>
            <person name="Li W."/>
            <person name="Guo W."/>
            <person name="Chen H."/>
            <person name="Chen S."/>
            <person name="Zhou L."/>
            <person name="Zhou L."/>
            <person name="Ni X."/>
            <person name="Tian J."/>
            <person name="Zhou Y."/>
            <person name="Sheng Y."/>
            <person name="Liu T."/>
            <person name="Pan Y."/>
            <person name="Xia L."/>
            <person name="Li J."/>
            <person name="Zhao F."/>
            <person name="Cao W."/>
        </authorList>
    </citation>
    <scope>NUCLEOTIDE SEQUENCE</scope>
    <source>
        <strain evidence="5">Rmic-2018</strain>
        <tissue evidence="5">Larvae</tissue>
    </source>
</reference>
<proteinExistence type="predicted"/>
<dbReference type="EMBL" id="JABSTU010000005">
    <property type="protein sequence ID" value="KAH8029386.1"/>
    <property type="molecule type" value="Genomic_DNA"/>
</dbReference>
<dbReference type="GO" id="GO:0005634">
    <property type="term" value="C:nucleus"/>
    <property type="evidence" value="ECO:0007669"/>
    <property type="project" value="UniProtKB-SubCell"/>
</dbReference>
<evidence type="ECO:0000259" key="4">
    <source>
        <dbReference type="PROSITE" id="PS51253"/>
    </source>
</evidence>
<gene>
    <name evidence="5" type="ORF">HPB51_000040</name>
</gene>
<keyword evidence="2" id="KW-0238">DNA-binding</keyword>
<keyword evidence="3" id="KW-0539">Nucleus</keyword>
<dbReference type="InterPro" id="IPR009057">
    <property type="entry name" value="Homeodomain-like_sf"/>
</dbReference>
<reference evidence="5" key="1">
    <citation type="journal article" date="2020" name="Cell">
        <title>Large-Scale Comparative Analyses of Tick Genomes Elucidate Their Genetic Diversity and Vector Capacities.</title>
        <authorList>
            <consortium name="Tick Genome and Microbiome Consortium (TIGMIC)"/>
            <person name="Jia N."/>
            <person name="Wang J."/>
            <person name="Shi W."/>
            <person name="Du L."/>
            <person name="Sun Y."/>
            <person name="Zhan W."/>
            <person name="Jiang J.F."/>
            <person name="Wang Q."/>
            <person name="Zhang B."/>
            <person name="Ji P."/>
            <person name="Bell-Sakyi L."/>
            <person name="Cui X.M."/>
            <person name="Yuan T.T."/>
            <person name="Jiang B.G."/>
            <person name="Yang W.F."/>
            <person name="Lam T.T."/>
            <person name="Chang Q.C."/>
            <person name="Ding S.J."/>
            <person name="Wang X.J."/>
            <person name="Zhu J.G."/>
            <person name="Ruan X.D."/>
            <person name="Zhao L."/>
            <person name="Wei J.T."/>
            <person name="Ye R.Z."/>
            <person name="Que T.C."/>
            <person name="Du C.H."/>
            <person name="Zhou Y.H."/>
            <person name="Cheng J.X."/>
            <person name="Dai P.F."/>
            <person name="Guo W.B."/>
            <person name="Han X.H."/>
            <person name="Huang E.J."/>
            <person name="Li L.F."/>
            <person name="Wei W."/>
            <person name="Gao Y.C."/>
            <person name="Liu J.Z."/>
            <person name="Shao H.Z."/>
            <person name="Wang X."/>
            <person name="Wang C.C."/>
            <person name="Yang T.C."/>
            <person name="Huo Q.B."/>
            <person name="Li W."/>
            <person name="Chen H.Y."/>
            <person name="Chen S.E."/>
            <person name="Zhou L.G."/>
            <person name="Ni X.B."/>
            <person name="Tian J.H."/>
            <person name="Sheng Y."/>
            <person name="Liu T."/>
            <person name="Pan Y.S."/>
            <person name="Xia L.Y."/>
            <person name="Li J."/>
            <person name="Zhao F."/>
            <person name="Cao W.C."/>
        </authorList>
    </citation>
    <scope>NUCLEOTIDE SEQUENCE</scope>
    <source>
        <strain evidence="5">Rmic-2018</strain>
    </source>
</reference>
<sequence>MNVPGGKRKRITLDQKVAMTKAVEAGTKESKVARGFDVSTSTLSTLLSKLWLIIDAAARGVKGKVKRMRTAAFEVVERAVFKWFSDTWAVNLLMSDAMLQTKASYFAWIMGYDNFVGSSGWLQRFKECHDIVEKVVYGDSKSVDKAEATEVGKR</sequence>
<accession>A0A9J6E4Z2</accession>
<evidence type="ECO:0000313" key="6">
    <source>
        <dbReference type="Proteomes" id="UP000821866"/>
    </source>
</evidence>
<dbReference type="Pfam" id="PF03221">
    <property type="entry name" value="HTH_Tnp_Tc5"/>
    <property type="match status" value="1"/>
</dbReference>
<dbReference type="AlphaFoldDB" id="A0A9J6E4Z2"/>
<evidence type="ECO:0000256" key="2">
    <source>
        <dbReference type="ARBA" id="ARBA00023125"/>
    </source>
</evidence>
<dbReference type="SMART" id="SM00674">
    <property type="entry name" value="CENPB"/>
    <property type="match status" value="1"/>
</dbReference>
<dbReference type="VEuPathDB" id="VectorBase:LOC119169602"/>
<evidence type="ECO:0000256" key="1">
    <source>
        <dbReference type="ARBA" id="ARBA00004123"/>
    </source>
</evidence>
<feature type="domain" description="HTH CENPB-type" evidence="4">
    <location>
        <begin position="64"/>
        <end position="135"/>
    </location>
</feature>
<dbReference type="PROSITE" id="PS51253">
    <property type="entry name" value="HTH_CENPB"/>
    <property type="match status" value="1"/>
</dbReference>
<name>A0A9J6E4Z2_RHIMP</name>
<dbReference type="SUPFAM" id="SSF46689">
    <property type="entry name" value="Homeodomain-like"/>
    <property type="match status" value="2"/>
</dbReference>
<dbReference type="Gene3D" id="1.10.10.60">
    <property type="entry name" value="Homeodomain-like"/>
    <property type="match status" value="2"/>
</dbReference>
<dbReference type="InterPro" id="IPR050863">
    <property type="entry name" value="CenT-Element_Derived"/>
</dbReference>
<comment type="caution">
    <text evidence="5">The sequence shown here is derived from an EMBL/GenBank/DDBJ whole genome shotgun (WGS) entry which is preliminary data.</text>
</comment>
<comment type="subcellular location">
    <subcellularLocation>
        <location evidence="1">Nucleus</location>
    </subcellularLocation>
</comment>